<dbReference type="InterPro" id="IPR011009">
    <property type="entry name" value="Kinase-like_dom_sf"/>
</dbReference>
<dbReference type="SMART" id="SM00220">
    <property type="entry name" value="S_TKc"/>
    <property type="match status" value="1"/>
</dbReference>
<evidence type="ECO:0000256" key="4">
    <source>
        <dbReference type="ARBA" id="ARBA00022840"/>
    </source>
</evidence>
<dbReference type="SUPFAM" id="SSF56112">
    <property type="entry name" value="Protein kinase-like (PK-like)"/>
    <property type="match status" value="1"/>
</dbReference>
<evidence type="ECO:0000256" key="2">
    <source>
        <dbReference type="ARBA" id="ARBA00022741"/>
    </source>
</evidence>
<dbReference type="PROSITE" id="PS00107">
    <property type="entry name" value="PROTEIN_KINASE_ATP"/>
    <property type="match status" value="1"/>
</dbReference>
<dbReference type="RefSeq" id="WP_378572522.1">
    <property type="nucleotide sequence ID" value="NZ_JBHSFQ010000005.1"/>
</dbReference>
<dbReference type="InterPro" id="IPR000719">
    <property type="entry name" value="Prot_kinase_dom"/>
</dbReference>
<dbReference type="PANTHER" id="PTHR43289">
    <property type="entry name" value="MITOGEN-ACTIVATED PROTEIN KINASE KINASE KINASE 20-RELATED"/>
    <property type="match status" value="1"/>
</dbReference>
<evidence type="ECO:0000256" key="1">
    <source>
        <dbReference type="ARBA" id="ARBA00022679"/>
    </source>
</evidence>
<dbReference type="PANTHER" id="PTHR43289:SF34">
    <property type="entry name" value="SERINE_THREONINE-PROTEIN KINASE YBDM-RELATED"/>
    <property type="match status" value="1"/>
</dbReference>
<evidence type="ECO:0000259" key="6">
    <source>
        <dbReference type="PROSITE" id="PS50011"/>
    </source>
</evidence>
<evidence type="ECO:0000313" key="8">
    <source>
        <dbReference type="Proteomes" id="UP001595923"/>
    </source>
</evidence>
<gene>
    <name evidence="7" type="ORF">ACFO4E_08300</name>
</gene>
<dbReference type="InterPro" id="IPR017441">
    <property type="entry name" value="Protein_kinase_ATP_BS"/>
</dbReference>
<dbReference type="PROSITE" id="PS50011">
    <property type="entry name" value="PROTEIN_KINASE_DOM"/>
    <property type="match status" value="1"/>
</dbReference>
<comment type="caution">
    <text evidence="7">The sequence shown here is derived from an EMBL/GenBank/DDBJ whole genome shotgun (WGS) entry which is preliminary data.</text>
</comment>
<keyword evidence="7" id="KW-0723">Serine/threonine-protein kinase</keyword>
<dbReference type="Pfam" id="PF00069">
    <property type="entry name" value="Pkinase"/>
    <property type="match status" value="1"/>
</dbReference>
<dbReference type="PROSITE" id="PS00108">
    <property type="entry name" value="PROTEIN_KINASE_ST"/>
    <property type="match status" value="1"/>
</dbReference>
<protein>
    <submittedName>
        <fullName evidence="7">Serine/threonine protein kinase</fullName>
    </submittedName>
</protein>
<accession>A0ABV9DT00</accession>
<feature type="domain" description="Protein kinase" evidence="6">
    <location>
        <begin position="34"/>
        <end position="282"/>
    </location>
</feature>
<dbReference type="Gene3D" id="1.10.510.10">
    <property type="entry name" value="Transferase(Phosphotransferase) domain 1"/>
    <property type="match status" value="1"/>
</dbReference>
<keyword evidence="8" id="KW-1185">Reference proteome</keyword>
<proteinExistence type="predicted"/>
<evidence type="ECO:0000256" key="5">
    <source>
        <dbReference type="PROSITE-ProRule" id="PRU10141"/>
    </source>
</evidence>
<name>A0ABV9DT00_9ACTN</name>
<dbReference type="EMBL" id="JBHSFQ010000005">
    <property type="protein sequence ID" value="MFC4561857.1"/>
    <property type="molecule type" value="Genomic_DNA"/>
</dbReference>
<organism evidence="7 8">
    <name type="scientific">Nocardiopsis mangrovi</name>
    <dbReference type="NCBI Taxonomy" id="1179818"/>
    <lineage>
        <taxon>Bacteria</taxon>
        <taxon>Bacillati</taxon>
        <taxon>Actinomycetota</taxon>
        <taxon>Actinomycetes</taxon>
        <taxon>Streptosporangiales</taxon>
        <taxon>Nocardiopsidaceae</taxon>
        <taxon>Nocardiopsis</taxon>
    </lineage>
</organism>
<dbReference type="GO" id="GO:0004674">
    <property type="term" value="F:protein serine/threonine kinase activity"/>
    <property type="evidence" value="ECO:0007669"/>
    <property type="project" value="UniProtKB-KW"/>
</dbReference>
<dbReference type="Gene3D" id="3.30.200.20">
    <property type="entry name" value="Phosphorylase Kinase, domain 1"/>
    <property type="match status" value="1"/>
</dbReference>
<evidence type="ECO:0000256" key="3">
    <source>
        <dbReference type="ARBA" id="ARBA00022777"/>
    </source>
</evidence>
<evidence type="ECO:0000313" key="7">
    <source>
        <dbReference type="EMBL" id="MFC4561857.1"/>
    </source>
</evidence>
<reference evidence="8" key="1">
    <citation type="journal article" date="2019" name="Int. J. Syst. Evol. Microbiol.">
        <title>The Global Catalogue of Microorganisms (GCM) 10K type strain sequencing project: providing services to taxonomists for standard genome sequencing and annotation.</title>
        <authorList>
            <consortium name="The Broad Institute Genomics Platform"/>
            <consortium name="The Broad Institute Genome Sequencing Center for Infectious Disease"/>
            <person name="Wu L."/>
            <person name="Ma J."/>
        </authorList>
    </citation>
    <scope>NUCLEOTIDE SEQUENCE [LARGE SCALE GENOMIC DNA]</scope>
    <source>
        <strain evidence="8">XZYJ18</strain>
    </source>
</reference>
<keyword evidence="4 5" id="KW-0067">ATP-binding</keyword>
<keyword evidence="3 7" id="KW-0418">Kinase</keyword>
<dbReference type="Proteomes" id="UP001595923">
    <property type="component" value="Unassembled WGS sequence"/>
</dbReference>
<dbReference type="InterPro" id="IPR008271">
    <property type="entry name" value="Ser/Thr_kinase_AS"/>
</dbReference>
<dbReference type="CDD" id="cd14014">
    <property type="entry name" value="STKc_PknB_like"/>
    <property type="match status" value="1"/>
</dbReference>
<keyword evidence="2 5" id="KW-0547">Nucleotide-binding</keyword>
<keyword evidence="1" id="KW-0808">Transferase</keyword>
<feature type="binding site" evidence="5">
    <location>
        <position position="62"/>
    </location>
    <ligand>
        <name>ATP</name>
        <dbReference type="ChEBI" id="CHEBI:30616"/>
    </ligand>
</feature>
<sequence length="831" mass="85343">MTPPDTGTPGPGGQPLPTGFAPLVAGDPLAIGPFRLVGRVGEGGMGAVYGALDPAGRQIAVKVIHPRHAADPAYRAQFAREVDLISRVDAECAPAFLGAAPGAERPWLATEFVTGRTLKEHVRDSGVLTGDALRSFAAGTAEALAAVHAAGVVHRDVKPANIMLSPAGPRVLDFGIARGTGDRDAEAGVFGTPGWIAPERLSGAPATPRADVFAWGGLVVYAATGHGPFGSGDTATLIARTRAAAVDLDGVPDDLLPLVTRALAAAPEQRPDAGEAFREVLALTGEDTPEDAGAARVRLRAMLSQAWTGFDVGRGFGPWMAAAGSVALLSGSAAVVSGMATGAAAAGAAGASGAAGAAAGGAGAVGAAGAAAGGAGAGMAGSAAAGAGTVAGMSKATALIVAGVTATTVVTGGWIGGRVYAGEPVLPFGAAEPSASASPEREGQEVAFRGMSIWIPDDWTAETVLDTFGGPSEQGNGPVEEWIVLYPGGQEGCDSVDWSFGASPTPEGCDHVKILGPAGIEYGGTGYGPIDEANDDGTQGMYLPASEVPGCSEGVPTYTREDDRYRGEGDWEYATRPVGDADASYAAGSLVCISFPDPDDYNVNEELYHDQRTWLLPEQEILVVDNYGIDAMDDILAGAEWGEAEDNGPQTVDFRALTLELPGSWEVRRETTSFASTGAAPAVEDEWLFVGTDPGTGCGSPDWWGGHYACPHLKILGPGGIGTGFAAATLTENDPFMPQTEPYTCDPSVEAAESEPAEEVRTLAPIGERSAFYRVWNVPCTEADGDGVSTDGPTRYYEQRYWLLPESEILIVDNYRTEGLAELLERADLPE</sequence>